<dbReference type="EMBL" id="JARUJP010000025">
    <property type="protein sequence ID" value="MDW8802667.1"/>
    <property type="molecule type" value="Genomic_DNA"/>
</dbReference>
<proteinExistence type="predicted"/>
<evidence type="ECO:0000313" key="2">
    <source>
        <dbReference type="Proteomes" id="UP001281656"/>
    </source>
</evidence>
<dbReference type="Proteomes" id="UP001281656">
    <property type="component" value="Unassembled WGS sequence"/>
</dbReference>
<keyword evidence="2" id="KW-1185">Reference proteome</keyword>
<reference evidence="1 2" key="1">
    <citation type="submission" date="2023-04" db="EMBL/GenBank/DDBJ databases">
        <title>Clostridium tannerae sp. nov., isolated from the fecal material of an alpaca.</title>
        <authorList>
            <person name="Miller S."/>
            <person name="Hendry M."/>
            <person name="King J."/>
            <person name="Sankaranarayanan K."/>
            <person name="Lawson P.A."/>
        </authorList>
    </citation>
    <scope>NUCLEOTIDE SEQUENCE [LARGE SCALE GENOMIC DNA]</scope>
    <source>
        <strain evidence="1 2">A1-XYC3</strain>
    </source>
</reference>
<organism evidence="1 2">
    <name type="scientific">Clostridium tanneri</name>
    <dbReference type="NCBI Taxonomy" id="3037988"/>
    <lineage>
        <taxon>Bacteria</taxon>
        <taxon>Bacillati</taxon>
        <taxon>Bacillota</taxon>
        <taxon>Clostridia</taxon>
        <taxon>Eubacteriales</taxon>
        <taxon>Clostridiaceae</taxon>
        <taxon>Clostridium</taxon>
    </lineage>
</organism>
<comment type="caution">
    <text evidence="1">The sequence shown here is derived from an EMBL/GenBank/DDBJ whole genome shotgun (WGS) entry which is preliminary data.</text>
</comment>
<protein>
    <recommendedName>
        <fullName evidence="3">DUF4177 domain-containing protein</fullName>
    </recommendedName>
</protein>
<dbReference type="RefSeq" id="WP_261673273.1">
    <property type="nucleotide sequence ID" value="NZ_JARUJP010000025.1"/>
</dbReference>
<evidence type="ECO:0008006" key="3">
    <source>
        <dbReference type="Google" id="ProtNLM"/>
    </source>
</evidence>
<gene>
    <name evidence="1" type="ORF">P8V03_16080</name>
</gene>
<name>A0ABU4JWX9_9CLOT</name>
<accession>A0ABU4JWX9</accession>
<sequence length="58" mass="6715">MINEELLNVVKVQETYSKNEANDFLSKGWKLINVYTSTFSFEPSDQVNVYVLGKPDDR</sequence>
<evidence type="ECO:0000313" key="1">
    <source>
        <dbReference type="EMBL" id="MDW8802667.1"/>
    </source>
</evidence>